<protein>
    <submittedName>
        <fullName evidence="2">Uncharacterized protein</fullName>
    </submittedName>
</protein>
<reference evidence="2 3" key="1">
    <citation type="journal article" date="2014" name="Am. J. Bot.">
        <title>Genome assembly and annotation for red clover (Trifolium pratense; Fabaceae).</title>
        <authorList>
            <person name="Istvanek J."/>
            <person name="Jaros M."/>
            <person name="Krenek A."/>
            <person name="Repkova J."/>
        </authorList>
    </citation>
    <scope>NUCLEOTIDE SEQUENCE [LARGE SCALE GENOMIC DNA]</scope>
    <source>
        <strain evidence="3">cv. Tatra</strain>
        <tissue evidence="2">Young leaves</tissue>
    </source>
</reference>
<feature type="compositionally biased region" description="Polar residues" evidence="1">
    <location>
        <begin position="1"/>
        <end position="24"/>
    </location>
</feature>
<evidence type="ECO:0000313" key="3">
    <source>
        <dbReference type="Proteomes" id="UP000236291"/>
    </source>
</evidence>
<sequence length="47" mass="5193">LKNQKLPSSTNNNATNGWHQQPDTGANGGEQRSIPPAGWTSDLRYQR</sequence>
<feature type="region of interest" description="Disordered" evidence="1">
    <location>
        <begin position="1"/>
        <end position="47"/>
    </location>
</feature>
<name>A0A2K3KV76_TRIPR</name>
<comment type="caution">
    <text evidence="2">The sequence shown here is derived from an EMBL/GenBank/DDBJ whole genome shotgun (WGS) entry which is preliminary data.</text>
</comment>
<feature type="non-terminal residue" evidence="2">
    <location>
        <position position="1"/>
    </location>
</feature>
<accession>A0A2K3KV76</accession>
<organism evidence="2 3">
    <name type="scientific">Trifolium pratense</name>
    <name type="common">Red clover</name>
    <dbReference type="NCBI Taxonomy" id="57577"/>
    <lineage>
        <taxon>Eukaryota</taxon>
        <taxon>Viridiplantae</taxon>
        <taxon>Streptophyta</taxon>
        <taxon>Embryophyta</taxon>
        <taxon>Tracheophyta</taxon>
        <taxon>Spermatophyta</taxon>
        <taxon>Magnoliopsida</taxon>
        <taxon>eudicotyledons</taxon>
        <taxon>Gunneridae</taxon>
        <taxon>Pentapetalae</taxon>
        <taxon>rosids</taxon>
        <taxon>fabids</taxon>
        <taxon>Fabales</taxon>
        <taxon>Fabaceae</taxon>
        <taxon>Papilionoideae</taxon>
        <taxon>50 kb inversion clade</taxon>
        <taxon>NPAAA clade</taxon>
        <taxon>Hologalegina</taxon>
        <taxon>IRL clade</taxon>
        <taxon>Trifolieae</taxon>
        <taxon>Trifolium</taxon>
    </lineage>
</organism>
<reference evidence="2 3" key="2">
    <citation type="journal article" date="2017" name="Front. Plant Sci.">
        <title>Gene Classification and Mining of Molecular Markers Useful in Red Clover (Trifolium pratense) Breeding.</title>
        <authorList>
            <person name="Istvanek J."/>
            <person name="Dluhosova J."/>
            <person name="Dluhos P."/>
            <person name="Patkova L."/>
            <person name="Nedelnik J."/>
            <person name="Repkova J."/>
        </authorList>
    </citation>
    <scope>NUCLEOTIDE SEQUENCE [LARGE SCALE GENOMIC DNA]</scope>
    <source>
        <strain evidence="3">cv. Tatra</strain>
        <tissue evidence="2">Young leaves</tissue>
    </source>
</reference>
<dbReference type="Proteomes" id="UP000236291">
    <property type="component" value="Unassembled WGS sequence"/>
</dbReference>
<dbReference type="AlphaFoldDB" id="A0A2K3KV76"/>
<dbReference type="EMBL" id="ASHM01266079">
    <property type="protein sequence ID" value="PNX70178.1"/>
    <property type="molecule type" value="Genomic_DNA"/>
</dbReference>
<gene>
    <name evidence="2" type="ORF">L195_g064733</name>
</gene>
<evidence type="ECO:0000313" key="2">
    <source>
        <dbReference type="EMBL" id="PNX70178.1"/>
    </source>
</evidence>
<evidence type="ECO:0000256" key="1">
    <source>
        <dbReference type="SAM" id="MobiDB-lite"/>
    </source>
</evidence>
<proteinExistence type="predicted"/>